<dbReference type="EMBL" id="CM037621">
    <property type="protein sequence ID" value="KAH8002634.1"/>
    <property type="molecule type" value="Genomic_DNA"/>
</dbReference>
<organism evidence="1 2">
    <name type="scientific">Sphaerodactylus townsendi</name>
    <dbReference type="NCBI Taxonomy" id="933632"/>
    <lineage>
        <taxon>Eukaryota</taxon>
        <taxon>Metazoa</taxon>
        <taxon>Chordata</taxon>
        <taxon>Craniata</taxon>
        <taxon>Vertebrata</taxon>
        <taxon>Euteleostomi</taxon>
        <taxon>Lepidosauria</taxon>
        <taxon>Squamata</taxon>
        <taxon>Bifurcata</taxon>
        <taxon>Gekkota</taxon>
        <taxon>Sphaerodactylidae</taxon>
        <taxon>Sphaerodactylus</taxon>
    </lineage>
</organism>
<accession>A0ACB8FCV5</accession>
<proteinExistence type="predicted"/>
<protein>
    <submittedName>
        <fullName evidence="1">Uncharacterized protein</fullName>
    </submittedName>
</protein>
<sequence length="231" mass="25921">MRCKNWAALPSSVAVGQPSSPPWAEHHRPGSTWGCCCTSWSRGSLSKAILQRAARDPGSWSRCPTYIHRLSMGLLCHTRRSHKPLVPIGKATTLLLEILGLLCKGMSHKKAGSLWREGGRRWKGYLPEDQDVNKFITEQESGQVFSQLRRPTGDPFHLPSILSPSHSDHHKVEYTMGDSSDTPSRKELTSEDLCKQLDKLLKESADNQRIFDWVEANLSEQQVSSNMFMGP</sequence>
<reference evidence="1" key="1">
    <citation type="submission" date="2021-08" db="EMBL/GenBank/DDBJ databases">
        <title>The first chromosome-level gecko genome reveals the dynamic sex chromosomes of Neotropical dwarf geckos (Sphaerodactylidae: Sphaerodactylus).</title>
        <authorList>
            <person name="Pinto B.J."/>
            <person name="Keating S.E."/>
            <person name="Gamble T."/>
        </authorList>
    </citation>
    <scope>NUCLEOTIDE SEQUENCE</scope>
    <source>
        <strain evidence="1">TG3544</strain>
    </source>
</reference>
<keyword evidence="2" id="KW-1185">Reference proteome</keyword>
<comment type="caution">
    <text evidence="1">The sequence shown here is derived from an EMBL/GenBank/DDBJ whole genome shotgun (WGS) entry which is preliminary data.</text>
</comment>
<evidence type="ECO:0000313" key="1">
    <source>
        <dbReference type="EMBL" id="KAH8002634.1"/>
    </source>
</evidence>
<gene>
    <name evidence="1" type="ORF">K3G42_026838</name>
</gene>
<name>A0ACB8FCV5_9SAUR</name>
<dbReference type="Proteomes" id="UP000827872">
    <property type="component" value="Linkage Group LG08"/>
</dbReference>
<evidence type="ECO:0000313" key="2">
    <source>
        <dbReference type="Proteomes" id="UP000827872"/>
    </source>
</evidence>